<feature type="domain" description="DUF5642" evidence="3">
    <location>
        <begin position="44"/>
        <end position="230"/>
    </location>
</feature>
<dbReference type="KEGG" id="mspg:F6B93_17940"/>
<accession>A0A975JZR0</accession>
<dbReference type="PROSITE" id="PS51257">
    <property type="entry name" value="PROKAR_LIPOPROTEIN"/>
    <property type="match status" value="1"/>
</dbReference>
<dbReference type="Proteomes" id="UP000682202">
    <property type="component" value="Chromosome"/>
</dbReference>
<dbReference type="Pfam" id="PF18702">
    <property type="entry name" value="DUF5642"/>
    <property type="match status" value="1"/>
</dbReference>
<sequence>MRPVWIAALAIPIVALLAAACSQQPPPGPAPTAQSPAAHSGVVNPDNIRRVGRELPPGYEVSSVPRADTPSVIWGLGAATAHLQAKPPQCMSLADPAGRSDRAAQGISGSGAGGIVDAVVVVVSPAPVDLDHEAVAACGHWTVTGGRTTAHVGLSEAPAIDGAETLGMVADIRTSVESGTEIESRTYTFVAYLGGAYAFTALTTDPGSMHPPLAPQFAADLLVKTVATLRS</sequence>
<evidence type="ECO:0000313" key="4">
    <source>
        <dbReference type="EMBL" id="QUR68706.1"/>
    </source>
</evidence>
<reference evidence="4" key="1">
    <citation type="submission" date="2019-12" db="EMBL/GenBank/DDBJ databases">
        <title>Mycobacterium spongiae sp. nov.</title>
        <authorList>
            <person name="Stinear T."/>
        </authorList>
    </citation>
    <scope>NUCLEOTIDE SEQUENCE</scope>
    <source>
        <strain evidence="4">FSD4b-SM</strain>
    </source>
</reference>
<evidence type="ECO:0000256" key="1">
    <source>
        <dbReference type="SAM" id="MobiDB-lite"/>
    </source>
</evidence>
<evidence type="ECO:0000313" key="5">
    <source>
        <dbReference type="Proteomes" id="UP000682202"/>
    </source>
</evidence>
<keyword evidence="5" id="KW-1185">Reference proteome</keyword>
<feature type="signal peptide" evidence="2">
    <location>
        <begin position="1"/>
        <end position="20"/>
    </location>
</feature>
<name>A0A975JZR0_9MYCO</name>
<evidence type="ECO:0000259" key="3">
    <source>
        <dbReference type="Pfam" id="PF18702"/>
    </source>
</evidence>
<feature type="region of interest" description="Disordered" evidence="1">
    <location>
        <begin position="24"/>
        <end position="49"/>
    </location>
</feature>
<dbReference type="RefSeq" id="WP_211696278.1">
    <property type="nucleotide sequence ID" value="NZ_CP046600.1"/>
</dbReference>
<evidence type="ECO:0000256" key="2">
    <source>
        <dbReference type="SAM" id="SignalP"/>
    </source>
</evidence>
<gene>
    <name evidence="4" type="ORF">F6B93_17940</name>
</gene>
<keyword evidence="2" id="KW-0732">Signal</keyword>
<dbReference type="InterPro" id="IPR041313">
    <property type="entry name" value="DUF5642"/>
</dbReference>
<protein>
    <recommendedName>
        <fullName evidence="3">DUF5642 domain-containing protein</fullName>
    </recommendedName>
</protein>
<dbReference type="AlphaFoldDB" id="A0A975JZR0"/>
<proteinExistence type="predicted"/>
<feature type="chain" id="PRO_5038650029" description="DUF5642 domain-containing protein" evidence="2">
    <location>
        <begin position="21"/>
        <end position="231"/>
    </location>
</feature>
<dbReference type="EMBL" id="CP046600">
    <property type="protein sequence ID" value="QUR68706.1"/>
    <property type="molecule type" value="Genomic_DNA"/>
</dbReference>
<organism evidence="4 5">
    <name type="scientific">Mycobacterium spongiae</name>
    <dbReference type="NCBI Taxonomy" id="886343"/>
    <lineage>
        <taxon>Bacteria</taxon>
        <taxon>Bacillati</taxon>
        <taxon>Actinomycetota</taxon>
        <taxon>Actinomycetes</taxon>
        <taxon>Mycobacteriales</taxon>
        <taxon>Mycobacteriaceae</taxon>
        <taxon>Mycobacterium</taxon>
    </lineage>
</organism>